<dbReference type="PROSITE" id="PS00260">
    <property type="entry name" value="GLUCAGON"/>
    <property type="match status" value="1"/>
</dbReference>
<dbReference type="PANTHER" id="PTHR11213:SF5">
    <property type="entry name" value="VIP PEPTIDES"/>
    <property type="match status" value="1"/>
</dbReference>
<reference evidence="8" key="1">
    <citation type="submission" date="2025-08" db="UniProtKB">
        <authorList>
            <consortium name="Ensembl"/>
        </authorList>
    </citation>
    <scope>IDENTIFICATION</scope>
</reference>
<evidence type="ECO:0000313" key="9">
    <source>
        <dbReference type="Proteomes" id="UP000261340"/>
    </source>
</evidence>
<dbReference type="Gene3D" id="6.10.250.590">
    <property type="match status" value="2"/>
</dbReference>
<evidence type="ECO:0000259" key="7">
    <source>
        <dbReference type="PROSITE" id="PS00260"/>
    </source>
</evidence>
<dbReference type="AlphaFoldDB" id="A0A3Q0RLD6"/>
<protein>
    <recommendedName>
        <fullName evidence="7">Glucagon / GIP / secretin / VIP family domain-containing protein</fullName>
    </recommendedName>
</protein>
<dbReference type="GO" id="GO:0032880">
    <property type="term" value="P:regulation of protein localization"/>
    <property type="evidence" value="ECO:0007669"/>
    <property type="project" value="TreeGrafter"/>
</dbReference>
<dbReference type="GO" id="GO:0051428">
    <property type="term" value="F:peptide hormone receptor binding"/>
    <property type="evidence" value="ECO:0007669"/>
    <property type="project" value="TreeGrafter"/>
</dbReference>
<evidence type="ECO:0000256" key="3">
    <source>
        <dbReference type="ARBA" id="ARBA00022525"/>
    </source>
</evidence>
<comment type="similarity">
    <text evidence="2">Belongs to the glucagon family.</text>
</comment>
<dbReference type="GO" id="GO:0007189">
    <property type="term" value="P:adenylate cyclase-activating G protein-coupled receptor signaling pathway"/>
    <property type="evidence" value="ECO:0007669"/>
    <property type="project" value="TreeGrafter"/>
</dbReference>
<dbReference type="GeneTree" id="ENSGT00950000183154"/>
<keyword evidence="5" id="KW-0027">Amidation</keyword>
<evidence type="ECO:0000256" key="5">
    <source>
        <dbReference type="ARBA" id="ARBA00022815"/>
    </source>
</evidence>
<name>A0A3Q0RLD6_AMPCI</name>
<reference evidence="8" key="2">
    <citation type="submission" date="2025-09" db="UniProtKB">
        <authorList>
            <consortium name="Ensembl"/>
        </authorList>
    </citation>
    <scope>IDENTIFICATION</scope>
</reference>
<keyword evidence="4" id="KW-0372">Hormone</keyword>
<sequence>VGVQSGVMLTIFTLSPCCCSLCRSSRHADGLFTSGYSRLLSQLTAKDYLESLMDKRVNGDLTENQFPVKRHSDAIFTDSYSRFRNQMAARKYLNSMLQGKRSGVSLISESKLLTGGSVNGCLSLCVGPVTGWRPVQGVPRLSPYNSWERLQALRDP</sequence>
<accession>A0A3Q0RLD6</accession>
<comment type="subcellular location">
    <subcellularLocation>
        <location evidence="1">Secreted</location>
    </subcellularLocation>
</comment>
<dbReference type="InterPro" id="IPR046963">
    <property type="entry name" value="VIP/GHRH-like"/>
</dbReference>
<comment type="function">
    <text evidence="6">VIP is a neuropeptide involved in a diverse array of physiological processes through activating the PACAP subfamily of class B1 G protein-coupled receptors: VIP receptor 1 (VPR1) and VIP receptor 2 (VPR2). Abundantly expressed throughout the CNS and peripheral nervous systems where they primarily exert neuroprotective and immune modulatory roles. Also causes vasodilation, lowers arterial blood pressure, stimulates myocardial contractility, increases glycogenolysis and relaxes the smooth muscle of trachea, stomach and gall bladder.</text>
</comment>
<evidence type="ECO:0000256" key="4">
    <source>
        <dbReference type="ARBA" id="ARBA00022702"/>
    </source>
</evidence>
<dbReference type="Ensembl" id="ENSACIT00000013486.1">
    <property type="protein sequence ID" value="ENSACIP00000013124.1"/>
    <property type="gene ID" value="ENSACIG00000010212.1"/>
</dbReference>
<organism evidence="8 9">
    <name type="scientific">Amphilophus citrinellus</name>
    <name type="common">Midas cichlid</name>
    <name type="synonym">Cichlasoma citrinellum</name>
    <dbReference type="NCBI Taxonomy" id="61819"/>
    <lineage>
        <taxon>Eukaryota</taxon>
        <taxon>Metazoa</taxon>
        <taxon>Chordata</taxon>
        <taxon>Craniata</taxon>
        <taxon>Vertebrata</taxon>
        <taxon>Euteleostomi</taxon>
        <taxon>Actinopterygii</taxon>
        <taxon>Neopterygii</taxon>
        <taxon>Teleostei</taxon>
        <taxon>Neoteleostei</taxon>
        <taxon>Acanthomorphata</taxon>
        <taxon>Ovalentaria</taxon>
        <taxon>Cichlomorphae</taxon>
        <taxon>Cichliformes</taxon>
        <taxon>Cichlidae</taxon>
        <taxon>New World cichlids</taxon>
        <taxon>Cichlasomatinae</taxon>
        <taxon>Heroini</taxon>
        <taxon>Amphilophus</taxon>
    </lineage>
</organism>
<dbReference type="SMART" id="SM00070">
    <property type="entry name" value="GLUCA"/>
    <property type="match status" value="2"/>
</dbReference>
<dbReference type="Pfam" id="PF00123">
    <property type="entry name" value="Hormone_2"/>
    <property type="match status" value="2"/>
</dbReference>
<feature type="domain" description="Glucagon / GIP / secretin / VIP family" evidence="7">
    <location>
        <begin position="71"/>
        <end position="93"/>
    </location>
</feature>
<dbReference type="Proteomes" id="UP000261340">
    <property type="component" value="Unplaced"/>
</dbReference>
<evidence type="ECO:0000256" key="2">
    <source>
        <dbReference type="ARBA" id="ARBA00008369"/>
    </source>
</evidence>
<dbReference type="GO" id="GO:0005576">
    <property type="term" value="C:extracellular region"/>
    <property type="evidence" value="ECO:0007669"/>
    <property type="project" value="UniProtKB-SubCell"/>
</dbReference>
<keyword evidence="9" id="KW-1185">Reference proteome</keyword>
<dbReference type="GO" id="GO:0043005">
    <property type="term" value="C:neuron projection"/>
    <property type="evidence" value="ECO:0007669"/>
    <property type="project" value="TreeGrafter"/>
</dbReference>
<dbReference type="PANTHER" id="PTHR11213">
    <property type="entry name" value="GLUCAGON-FAMILY NEUROPEPTIDE"/>
    <property type="match status" value="1"/>
</dbReference>
<dbReference type="GO" id="GO:0005184">
    <property type="term" value="F:neuropeptide hormone activity"/>
    <property type="evidence" value="ECO:0007669"/>
    <property type="project" value="InterPro"/>
</dbReference>
<dbReference type="STRING" id="61819.ENSACIP00000013124"/>
<evidence type="ECO:0000256" key="6">
    <source>
        <dbReference type="ARBA" id="ARBA00049976"/>
    </source>
</evidence>
<proteinExistence type="inferred from homology"/>
<evidence type="ECO:0000256" key="1">
    <source>
        <dbReference type="ARBA" id="ARBA00004613"/>
    </source>
</evidence>
<dbReference type="GO" id="GO:0048242">
    <property type="term" value="P:epinephrine secretion"/>
    <property type="evidence" value="ECO:0007669"/>
    <property type="project" value="TreeGrafter"/>
</dbReference>
<evidence type="ECO:0000313" key="8">
    <source>
        <dbReference type="Ensembl" id="ENSACIP00000013124.1"/>
    </source>
</evidence>
<keyword evidence="3" id="KW-0964">Secreted</keyword>
<dbReference type="InterPro" id="IPR000532">
    <property type="entry name" value="Glucagon_GIP_secretin_VIP"/>
</dbReference>